<sequence>MARNEEKQQGKLNRLWLQKEREEGRLKDVHERRPKLSTLNSTSSVKKWIPGIKKEIEYYLQQSQLSHYPERKIAEFQLHIEALENEYKRFIAKLRVLDPTCKHKPWTPRAYCKRRAETQDSPSIVKNPRTCESYDGSSQLSGGESDLARSRTGCHKTSAPERRSATSCPTPVPTKPNSETSGAVCADQDQPLSFDHTRLAVSTAAFRGASFQRGSSETQSLARVLQSGLPNLVNASLRQTYSTQSRDAQNDSGATTGSVVGQKSAVRDFKSDCEAEERIPGKSSIPGTTQERTGHVLGLDCYSSSDEECDT</sequence>
<evidence type="ECO:0000256" key="1">
    <source>
        <dbReference type="SAM" id="MobiDB-lite"/>
    </source>
</evidence>
<dbReference type="EMBL" id="VOFY01000009">
    <property type="protein sequence ID" value="KAA8589866.1"/>
    <property type="molecule type" value="Genomic_DNA"/>
</dbReference>
<dbReference type="GO" id="GO:0000350">
    <property type="term" value="P:generation of catalytic spliceosome for second transesterification step"/>
    <property type="evidence" value="ECO:0007669"/>
    <property type="project" value="InterPro"/>
</dbReference>
<dbReference type="AlphaFoldDB" id="A0A5J5DB45"/>
<organism evidence="2 3">
    <name type="scientific">Etheostoma spectabile</name>
    <name type="common">orangethroat darter</name>
    <dbReference type="NCBI Taxonomy" id="54343"/>
    <lineage>
        <taxon>Eukaryota</taxon>
        <taxon>Metazoa</taxon>
        <taxon>Chordata</taxon>
        <taxon>Craniata</taxon>
        <taxon>Vertebrata</taxon>
        <taxon>Euteleostomi</taxon>
        <taxon>Actinopterygii</taxon>
        <taxon>Neopterygii</taxon>
        <taxon>Teleostei</taxon>
        <taxon>Neoteleostei</taxon>
        <taxon>Acanthomorphata</taxon>
        <taxon>Eupercaria</taxon>
        <taxon>Perciformes</taxon>
        <taxon>Percoidei</taxon>
        <taxon>Percidae</taxon>
        <taxon>Etheostomatinae</taxon>
        <taxon>Etheostoma</taxon>
    </lineage>
</organism>
<feature type="region of interest" description="Disordered" evidence="1">
    <location>
        <begin position="117"/>
        <end position="183"/>
    </location>
</feature>
<proteinExistence type="predicted"/>
<comment type="caution">
    <text evidence="2">The sequence shown here is derived from an EMBL/GenBank/DDBJ whole genome shotgun (WGS) entry which is preliminary data.</text>
</comment>
<keyword evidence="3" id="KW-1185">Reference proteome</keyword>
<dbReference type="Proteomes" id="UP000327493">
    <property type="component" value="Chromosome 9"/>
</dbReference>
<feature type="compositionally biased region" description="Polar residues" evidence="1">
    <location>
        <begin position="165"/>
        <end position="181"/>
    </location>
</feature>
<gene>
    <name evidence="2" type="ORF">FQN60_013231</name>
</gene>
<dbReference type="OrthoDB" id="5983780at2759"/>
<feature type="compositionally biased region" description="Polar residues" evidence="1">
    <location>
        <begin position="240"/>
        <end position="261"/>
    </location>
</feature>
<name>A0A5J5DB45_9PERO</name>
<feature type="region of interest" description="Disordered" evidence="1">
    <location>
        <begin position="240"/>
        <end position="296"/>
    </location>
</feature>
<evidence type="ECO:0000313" key="2">
    <source>
        <dbReference type="EMBL" id="KAA8589866.1"/>
    </source>
</evidence>
<accession>A0A5J5DB45</accession>
<evidence type="ECO:0000313" key="3">
    <source>
        <dbReference type="Proteomes" id="UP000327493"/>
    </source>
</evidence>
<feature type="compositionally biased region" description="Basic and acidic residues" evidence="1">
    <location>
        <begin position="265"/>
        <end position="280"/>
    </location>
</feature>
<dbReference type="Pfam" id="PF06246">
    <property type="entry name" value="Isy1"/>
    <property type="match status" value="1"/>
</dbReference>
<reference evidence="2 3" key="1">
    <citation type="submission" date="2019-08" db="EMBL/GenBank/DDBJ databases">
        <title>A chromosome-level genome assembly, high-density linkage maps, and genome scans reveal the genomic architecture of hybrid incompatibilities underlying speciation via character displacement in darters (Percidae: Etheostominae).</title>
        <authorList>
            <person name="Moran R.L."/>
            <person name="Catchen J.M."/>
            <person name="Fuller R.C."/>
        </authorList>
    </citation>
    <scope>NUCLEOTIDE SEQUENCE [LARGE SCALE GENOMIC DNA]</scope>
    <source>
        <strain evidence="2">EspeVRDwgs_2016</strain>
        <tissue evidence="2">Muscle</tissue>
    </source>
</reference>
<protein>
    <submittedName>
        <fullName evidence="2">Uncharacterized protein</fullName>
    </submittedName>
</protein>
<dbReference type="InterPro" id="IPR009360">
    <property type="entry name" value="Isy1"/>
</dbReference>